<evidence type="ECO:0000313" key="4">
    <source>
        <dbReference type="Proteomes" id="UP000078541"/>
    </source>
</evidence>
<keyword evidence="4" id="KW-1185">Reference proteome</keyword>
<gene>
    <name evidence="3" type="ORF">ALC56_00058</name>
</gene>
<keyword evidence="1" id="KW-0521">NADP</keyword>
<dbReference type="GO" id="GO:0005777">
    <property type="term" value="C:peroxisome"/>
    <property type="evidence" value="ECO:0007669"/>
    <property type="project" value="TreeGrafter"/>
</dbReference>
<comment type="catalytic activity">
    <reaction evidence="1">
        <text>a long-chain fatty acyl-CoA + 2 NADPH + 2 H(+) = a long-chain primary fatty alcohol + 2 NADP(+) + CoA</text>
        <dbReference type="Rhea" id="RHEA:52716"/>
        <dbReference type="ChEBI" id="CHEBI:15378"/>
        <dbReference type="ChEBI" id="CHEBI:57287"/>
        <dbReference type="ChEBI" id="CHEBI:57783"/>
        <dbReference type="ChEBI" id="CHEBI:58349"/>
        <dbReference type="ChEBI" id="CHEBI:77396"/>
        <dbReference type="ChEBI" id="CHEBI:83139"/>
        <dbReference type="EC" id="1.2.1.84"/>
    </reaction>
</comment>
<dbReference type="InterPro" id="IPR013120">
    <property type="entry name" value="FAR_NAD-bd"/>
</dbReference>
<evidence type="ECO:0000256" key="1">
    <source>
        <dbReference type="RuleBase" id="RU363097"/>
    </source>
</evidence>
<comment type="caution">
    <text evidence="3">The sequence shown here is derived from an EMBL/GenBank/DDBJ whole genome shotgun (WGS) entry which is preliminary data.</text>
</comment>
<dbReference type="SUPFAM" id="SSF51735">
    <property type="entry name" value="NAD(P)-binding Rossmann-fold domains"/>
    <property type="match status" value="1"/>
</dbReference>
<dbReference type="PANTHER" id="PTHR11011">
    <property type="entry name" value="MALE STERILITY PROTEIN 2-RELATED"/>
    <property type="match status" value="1"/>
</dbReference>
<protein>
    <recommendedName>
        <fullName evidence="1">Fatty acyl-CoA reductase</fullName>
        <ecNumber evidence="1">1.2.1.84</ecNumber>
    </recommendedName>
</protein>
<dbReference type="PANTHER" id="PTHR11011:SF116">
    <property type="entry name" value="FATTY ACYL-COA REDUCTASE CG5065-RELATED"/>
    <property type="match status" value="1"/>
</dbReference>
<proteinExistence type="inferred from homology"/>
<dbReference type="AlphaFoldDB" id="A0A151K3V8"/>
<comment type="function">
    <text evidence="1">Catalyzes the reduction of fatty acyl-CoA to fatty alcohols.</text>
</comment>
<reference evidence="3 4" key="1">
    <citation type="submission" date="2016-03" db="EMBL/GenBank/DDBJ databases">
        <title>Trachymyrmex septentrionalis WGS genome.</title>
        <authorList>
            <person name="Nygaard S."/>
            <person name="Hu H."/>
            <person name="Boomsma J."/>
            <person name="Zhang G."/>
        </authorList>
    </citation>
    <scope>NUCLEOTIDE SEQUENCE [LARGE SCALE GENOMIC DNA]</scope>
    <source>
        <strain evidence="3">Tsep2-gDNA-1</strain>
        <tissue evidence="3">Whole body</tissue>
    </source>
</reference>
<evidence type="ECO:0000259" key="2">
    <source>
        <dbReference type="Pfam" id="PF07993"/>
    </source>
</evidence>
<dbReference type="InterPro" id="IPR036291">
    <property type="entry name" value="NAD(P)-bd_dom_sf"/>
</dbReference>
<dbReference type="GO" id="GO:0080019">
    <property type="term" value="F:alcohol-forming very long-chain fatty acyl-CoA reductase activity"/>
    <property type="evidence" value="ECO:0007669"/>
    <property type="project" value="InterPro"/>
</dbReference>
<dbReference type="Gene3D" id="3.40.50.720">
    <property type="entry name" value="NAD(P)-binding Rossmann-like Domain"/>
    <property type="match status" value="1"/>
</dbReference>
<keyword evidence="1" id="KW-0444">Lipid biosynthesis</keyword>
<sequence>MTVDPSKSIPAFYAGQSILLTGGTGFLGKVFIEKVLRSCPDVREIFLLMRPKKGLSIKERLSKILNLPVSWIYKKKFL</sequence>
<organism evidence="3 4">
    <name type="scientific">Trachymyrmex septentrionalis</name>
    <dbReference type="NCBI Taxonomy" id="34720"/>
    <lineage>
        <taxon>Eukaryota</taxon>
        <taxon>Metazoa</taxon>
        <taxon>Ecdysozoa</taxon>
        <taxon>Arthropoda</taxon>
        <taxon>Hexapoda</taxon>
        <taxon>Insecta</taxon>
        <taxon>Pterygota</taxon>
        <taxon>Neoptera</taxon>
        <taxon>Endopterygota</taxon>
        <taxon>Hymenoptera</taxon>
        <taxon>Apocrita</taxon>
        <taxon>Aculeata</taxon>
        <taxon>Formicoidea</taxon>
        <taxon>Formicidae</taxon>
        <taxon>Myrmicinae</taxon>
        <taxon>Trachymyrmex</taxon>
    </lineage>
</organism>
<evidence type="ECO:0000313" key="3">
    <source>
        <dbReference type="EMBL" id="KYN50681.1"/>
    </source>
</evidence>
<keyword evidence="1" id="KW-0560">Oxidoreductase</keyword>
<dbReference type="STRING" id="34720.A0A151K3V8"/>
<dbReference type="InterPro" id="IPR026055">
    <property type="entry name" value="FAR"/>
</dbReference>
<comment type="similarity">
    <text evidence="1">Belongs to the fatty acyl-CoA reductase family.</text>
</comment>
<dbReference type="EC" id="1.2.1.84" evidence="1"/>
<name>A0A151K3V8_9HYME</name>
<dbReference type="Proteomes" id="UP000078541">
    <property type="component" value="Unassembled WGS sequence"/>
</dbReference>
<feature type="domain" description="Thioester reductase (TE)" evidence="2">
    <location>
        <begin position="20"/>
        <end position="66"/>
    </location>
</feature>
<dbReference type="Pfam" id="PF07993">
    <property type="entry name" value="NAD_binding_4"/>
    <property type="match status" value="1"/>
</dbReference>
<accession>A0A151K3V8</accession>
<dbReference type="GO" id="GO:0102965">
    <property type="term" value="F:alcohol-forming long-chain fatty acyl-CoA reductase activity"/>
    <property type="evidence" value="ECO:0007669"/>
    <property type="project" value="UniProtKB-EC"/>
</dbReference>
<dbReference type="GO" id="GO:0035336">
    <property type="term" value="P:long-chain fatty-acyl-CoA metabolic process"/>
    <property type="evidence" value="ECO:0007669"/>
    <property type="project" value="TreeGrafter"/>
</dbReference>
<dbReference type="EMBL" id="LKEZ01003474">
    <property type="protein sequence ID" value="KYN50681.1"/>
    <property type="molecule type" value="Genomic_DNA"/>
</dbReference>
<keyword evidence="1" id="KW-0443">Lipid metabolism</keyword>